<dbReference type="AlphaFoldDB" id="A0A1G2Q183"/>
<evidence type="ECO:0000313" key="3">
    <source>
        <dbReference type="EMBL" id="OHA54334.1"/>
    </source>
</evidence>
<gene>
    <name evidence="3" type="ORF">A2Z62_01265</name>
</gene>
<name>A0A1G2Q183_9BACT</name>
<feature type="compositionally biased region" description="Low complexity" evidence="1">
    <location>
        <begin position="424"/>
        <end position="520"/>
    </location>
</feature>
<dbReference type="EMBL" id="MHTA01000014">
    <property type="protein sequence ID" value="OHA54334.1"/>
    <property type="molecule type" value="Genomic_DNA"/>
</dbReference>
<accession>A0A1G2Q183</accession>
<dbReference type="InterPro" id="IPR030392">
    <property type="entry name" value="S74_ICA"/>
</dbReference>
<dbReference type="Proteomes" id="UP000177649">
    <property type="component" value="Unassembled WGS sequence"/>
</dbReference>
<comment type="caution">
    <text evidence="3">The sequence shown here is derived from an EMBL/GenBank/DDBJ whole genome shotgun (WGS) entry which is preliminary data.</text>
</comment>
<protein>
    <recommendedName>
        <fullName evidence="2">Peptidase S74 domain-containing protein</fullName>
    </recommendedName>
</protein>
<evidence type="ECO:0000256" key="1">
    <source>
        <dbReference type="SAM" id="MobiDB-lite"/>
    </source>
</evidence>
<evidence type="ECO:0000259" key="2">
    <source>
        <dbReference type="PROSITE" id="PS51688"/>
    </source>
</evidence>
<dbReference type="STRING" id="1802370.A2Z62_01265"/>
<dbReference type="Pfam" id="PF13884">
    <property type="entry name" value="Peptidase_S74"/>
    <property type="match status" value="1"/>
</dbReference>
<evidence type="ECO:0000313" key="4">
    <source>
        <dbReference type="Proteomes" id="UP000177649"/>
    </source>
</evidence>
<reference evidence="3 4" key="1">
    <citation type="journal article" date="2016" name="Nat. Commun.">
        <title>Thousands of microbial genomes shed light on interconnected biogeochemical processes in an aquifer system.</title>
        <authorList>
            <person name="Anantharaman K."/>
            <person name="Brown C.T."/>
            <person name="Hug L.A."/>
            <person name="Sharon I."/>
            <person name="Castelle C.J."/>
            <person name="Probst A.J."/>
            <person name="Thomas B.C."/>
            <person name="Singh A."/>
            <person name="Wilkins M.J."/>
            <person name="Karaoz U."/>
            <person name="Brodie E.L."/>
            <person name="Williams K.H."/>
            <person name="Hubbard S.S."/>
            <person name="Banfield J.F."/>
        </authorList>
    </citation>
    <scope>NUCLEOTIDE SEQUENCE [LARGE SCALE GENOMIC DNA]</scope>
</reference>
<proteinExistence type="predicted"/>
<organism evidence="3 4">
    <name type="scientific">Candidatus Terrybacteria bacterium RIFCSPLOWO2_02_42_20</name>
    <dbReference type="NCBI Taxonomy" id="1802370"/>
    <lineage>
        <taxon>Bacteria</taxon>
        <taxon>Candidatus Terryibacteriota</taxon>
    </lineage>
</organism>
<feature type="region of interest" description="Disordered" evidence="1">
    <location>
        <begin position="424"/>
        <end position="528"/>
    </location>
</feature>
<dbReference type="PROSITE" id="PS51688">
    <property type="entry name" value="ICA"/>
    <property type="match status" value="1"/>
</dbReference>
<sequence>MFDGESIWLVPYTSSNLVKVNPPKSGRGVITGNRNIAGTLVVGGNVGIGTTTPNTLLHLNSGAADSSYFRIEQPSATLGKAAGVKFTNSSQETFAGLDYTGTGHNNFEIYDITDTAMRMTIDTSGDVGIGTAAPGAKLHIWSSNAGAVTDHTSAVLILEQGSNPILQFQSANTQSAVGIVWGDPEDNDVGRIVYDHTTDKFSLWTAGVQNMVLDTNGNVGIGTTTPWRTLSVTGTVGFSSSLSATTTNANDVCIDVVTFEITRRTTDCSGASSLRYKQNVEKLSYGLADLMKLNPVSFQYTEAFAPTDRERKIGFIAEEVAPLIPEVVAYDDLGRPDSIDYPKITSLLVKAIQELNLKVSDLQASAAASSGTGTDSLFAWILDKFKTILGISFENGAVKANKICVGETCVTEEQFKAVFGASSASSVSNSSSSSSEASSSSAESSSSSSSDTSSSSSSEASSSSESSSETSSAGSSEPPSSSSSSESSVASSSSSSESSVAAESSSSSSSSETSSSTASSIDTTNNSG</sequence>
<feature type="domain" description="Peptidase S74" evidence="2">
    <location>
        <begin position="272"/>
        <end position="366"/>
    </location>
</feature>